<protein>
    <recommendedName>
        <fullName evidence="5">Iron-sulfur cluster biogenesis chaperone, mitochondrial</fullName>
    </recommendedName>
</protein>
<dbReference type="GO" id="GO:0140662">
    <property type="term" value="F:ATP-dependent protein folding chaperone"/>
    <property type="evidence" value="ECO:0007669"/>
    <property type="project" value="InterPro"/>
</dbReference>
<reference evidence="7 8" key="1">
    <citation type="journal article" date="2009" name="Nat. Biotechnol.">
        <title>Genome sequence of the recombinant protein production host Pichia pastoris.</title>
        <authorList>
            <person name="De Schutter K."/>
            <person name="Lin Y.C."/>
            <person name="Tiels P."/>
            <person name="Van Hecke A."/>
            <person name="Glinka S."/>
            <person name="Weber-Lehmann J."/>
            <person name="Rouze P."/>
            <person name="Van de Peer Y."/>
            <person name="Callewaert N."/>
        </authorList>
    </citation>
    <scope>NUCLEOTIDE SEQUENCE [LARGE SCALE GENOMIC DNA]</scope>
    <source>
        <strain evidence="8">GS115 / ATCC 20864</strain>
    </source>
</reference>
<dbReference type="OMA" id="IFGKEPC"/>
<dbReference type="STRING" id="644223.C4R4G5"/>
<dbReference type="InterPro" id="IPR018181">
    <property type="entry name" value="Heat_shock_70_CS"/>
</dbReference>
<dbReference type="FunFam" id="3.90.640.10:FF:000003">
    <property type="entry name" value="Molecular chaperone DnaK"/>
    <property type="match status" value="1"/>
</dbReference>
<dbReference type="InParanoid" id="C4R4G5"/>
<proteinExistence type="inferred from homology"/>
<organism evidence="7 8">
    <name type="scientific">Komagataella phaffii (strain GS115 / ATCC 20864)</name>
    <name type="common">Yeast</name>
    <name type="synonym">Pichia pastoris</name>
    <dbReference type="NCBI Taxonomy" id="644223"/>
    <lineage>
        <taxon>Eukaryota</taxon>
        <taxon>Fungi</taxon>
        <taxon>Dikarya</taxon>
        <taxon>Ascomycota</taxon>
        <taxon>Saccharomycotina</taxon>
        <taxon>Pichiomycetes</taxon>
        <taxon>Pichiales</taxon>
        <taxon>Pichiaceae</taxon>
        <taxon>Komagataella</taxon>
    </lineage>
</organism>
<dbReference type="SUPFAM" id="SSF53067">
    <property type="entry name" value="Actin-like ATPase domain"/>
    <property type="match status" value="2"/>
</dbReference>
<dbReference type="PROSITE" id="PS01036">
    <property type="entry name" value="HSP70_3"/>
    <property type="match status" value="1"/>
</dbReference>
<accession>C4R4G5</accession>
<dbReference type="Gene3D" id="3.30.420.40">
    <property type="match status" value="2"/>
</dbReference>
<keyword evidence="2 6" id="KW-0067">ATP-binding</keyword>
<dbReference type="FunFam" id="3.30.420.40:FF:000004">
    <property type="entry name" value="Molecular chaperone DnaK"/>
    <property type="match status" value="1"/>
</dbReference>
<evidence type="ECO:0000256" key="1">
    <source>
        <dbReference type="ARBA" id="ARBA00022741"/>
    </source>
</evidence>
<dbReference type="GO" id="GO:0006879">
    <property type="term" value="P:intracellular iron ion homeostasis"/>
    <property type="evidence" value="ECO:0007669"/>
    <property type="project" value="EnsemblFungi"/>
</dbReference>
<comment type="catalytic activity">
    <reaction evidence="3">
        <text>ATP + H2O = ADP + phosphate + H(+)</text>
        <dbReference type="Rhea" id="RHEA:13065"/>
        <dbReference type="ChEBI" id="CHEBI:15377"/>
        <dbReference type="ChEBI" id="CHEBI:15378"/>
        <dbReference type="ChEBI" id="CHEBI:30616"/>
        <dbReference type="ChEBI" id="CHEBI:43474"/>
        <dbReference type="ChEBI" id="CHEBI:456216"/>
        <dbReference type="EC" id="3.6.4.10"/>
    </reaction>
</comment>
<dbReference type="FunFam" id="3.30.30.30:FF:000003">
    <property type="entry name" value="Heat shock protein 9"/>
    <property type="match status" value="1"/>
</dbReference>
<dbReference type="PROSITE" id="PS00329">
    <property type="entry name" value="HSP70_2"/>
    <property type="match status" value="1"/>
</dbReference>
<evidence type="ECO:0000256" key="2">
    <source>
        <dbReference type="ARBA" id="ARBA00022840"/>
    </source>
</evidence>
<dbReference type="PANTHER" id="PTHR19375">
    <property type="entry name" value="HEAT SHOCK PROTEIN 70KDA"/>
    <property type="match status" value="1"/>
</dbReference>
<dbReference type="Gene3D" id="3.90.640.10">
    <property type="entry name" value="Actin, Chain A, domain 4"/>
    <property type="match status" value="1"/>
</dbReference>
<dbReference type="AlphaFoldDB" id="C4R4G5"/>
<dbReference type="InterPro" id="IPR043129">
    <property type="entry name" value="ATPase_NBD"/>
</dbReference>
<dbReference type="NCBIfam" id="NF001413">
    <property type="entry name" value="PRK00290.1"/>
    <property type="match status" value="1"/>
</dbReference>
<comment type="similarity">
    <text evidence="6">Belongs to the heat shock protein 70 family.</text>
</comment>
<dbReference type="InterPro" id="IPR029047">
    <property type="entry name" value="HSP70_peptide-bd_sf"/>
</dbReference>
<evidence type="ECO:0000256" key="3">
    <source>
        <dbReference type="ARBA" id="ARBA00048056"/>
    </source>
</evidence>
<dbReference type="GeneID" id="8199534"/>
<dbReference type="HOGENOM" id="CLU_005965_2_1_1"/>
<keyword evidence="1 6" id="KW-0547">Nucleotide-binding</keyword>
<dbReference type="Pfam" id="PF00012">
    <property type="entry name" value="HSP70"/>
    <property type="match status" value="1"/>
</dbReference>
<dbReference type="FunFam" id="2.60.34.10:FF:000014">
    <property type="entry name" value="Chaperone protein DnaK HSP70"/>
    <property type="match status" value="1"/>
</dbReference>
<dbReference type="GO" id="GO:0005524">
    <property type="term" value="F:ATP binding"/>
    <property type="evidence" value="ECO:0007669"/>
    <property type="project" value="UniProtKB-KW"/>
</dbReference>
<dbReference type="GO" id="GO:0016887">
    <property type="term" value="F:ATP hydrolysis activity"/>
    <property type="evidence" value="ECO:0007669"/>
    <property type="project" value="EnsemblFungi"/>
</dbReference>
<dbReference type="OrthoDB" id="2401965at2759"/>
<dbReference type="Proteomes" id="UP000000314">
    <property type="component" value="Chromosome 3"/>
</dbReference>
<dbReference type="InterPro" id="IPR013126">
    <property type="entry name" value="Hsp_70_fam"/>
</dbReference>
<dbReference type="GO" id="GO:0005759">
    <property type="term" value="C:mitochondrial matrix"/>
    <property type="evidence" value="ECO:0007669"/>
    <property type="project" value="EnsemblFungi"/>
</dbReference>
<dbReference type="SMR" id="C4R4G5"/>
<evidence type="ECO:0000256" key="5">
    <source>
        <dbReference type="ARBA" id="ARBA00070638"/>
    </source>
</evidence>
<dbReference type="Gene3D" id="3.30.30.30">
    <property type="match status" value="1"/>
</dbReference>
<dbReference type="FunFam" id="3.30.420.40:FF:000020">
    <property type="entry name" value="Chaperone protein HscA homolog"/>
    <property type="match status" value="1"/>
</dbReference>
<comment type="function">
    <text evidence="4">Required for the assembly of iron-sulfur (Fe/S) clusters in mitochondria. Assisted by the DnaJ-like co-chaperone jac1 and the nucleotide exchange factor mge1, it mediates ATP-dependent Fe-S cluster transfer from the scaffold proteins isu1/isu2 to grx5.</text>
</comment>
<dbReference type="EMBL" id="FN392321">
    <property type="protein sequence ID" value="CAY70451.1"/>
    <property type="molecule type" value="Genomic_DNA"/>
</dbReference>
<gene>
    <name evidence="7" type="ordered locus">PAS_chr3_0402</name>
</gene>
<name>C4R4G5_KOMPG</name>
<dbReference type="PRINTS" id="PR00301">
    <property type="entry name" value="HEATSHOCK70"/>
</dbReference>
<evidence type="ECO:0000313" key="7">
    <source>
        <dbReference type="EMBL" id="CAY70451.1"/>
    </source>
</evidence>
<keyword evidence="8" id="KW-1185">Reference proteome</keyword>
<evidence type="ECO:0000313" key="8">
    <source>
        <dbReference type="Proteomes" id="UP000000314"/>
    </source>
</evidence>
<dbReference type="eggNOG" id="KOG0102">
    <property type="taxonomic scope" value="Eukaryota"/>
</dbReference>
<dbReference type="SUPFAM" id="SSF100920">
    <property type="entry name" value="Heat shock protein 70kD (HSP70), peptide-binding domain"/>
    <property type="match status" value="1"/>
</dbReference>
<dbReference type="Gene3D" id="2.60.34.10">
    <property type="entry name" value="Substrate Binding Domain Of DNAk, Chain A, domain 1"/>
    <property type="match status" value="1"/>
</dbReference>
<dbReference type="GO" id="GO:0044571">
    <property type="term" value="P:[2Fe-2S] cluster assembly"/>
    <property type="evidence" value="ECO:0007669"/>
    <property type="project" value="EnsemblFungi"/>
</dbReference>
<evidence type="ECO:0000256" key="4">
    <source>
        <dbReference type="ARBA" id="ARBA00059314"/>
    </source>
</evidence>
<sequence length="638" mass="70498">MLSSRWCSCKKQSPSRQVGQLLRYMSSKVIGIDLGTTNSAVAVFEGKEPKILENEEGKRTTPSIVAFTPETVLVGEPAKRQSILNYQNTFYATKRLIGRKYSDPEVQRDISNVPYSIIEHENGDAWLQNMHSGQKYSPSQIGSLILGKMKEIAELNLSQSISQAVVTVPAYFNDSQRQATKIAGDLVGLKVLRVINEPTAASLAYGLNRKNDGIIAVYDLGGGTFDISILDIEAGVFEVIATNGDTHLGGEDFDHLLVDYILQQFQSQTGQDLSTDRLALQRIRQAAEKAKIDLSTVKTTTIELPFITKTQHINLELTEDQLDEMSLHLINRTVQPVKKCLRDADLTNSDIDEVILVGGMTRMPKIRKVVEETFGKKPNTSVNPDEAVALGAAIQGAVLSGEIKDVLLLDVTPLTLGIETFGGIFSPLIPRNTKVPCKVQQMYSTAVDGQNSIEVNVYQGERSLVRDNKMIGQFKLSDLEPQPKGVPQIKVSFEIDADGIIKVNAKETTTNQDASITVSGSTGLTSEEVERIVAESKSNSETDRIRKEIYTKANNLELLLFDCDNALSQWGGYMDDSDRQELTKRISDLREVIRQARDEKLEDISVLESSQQLLQTETLKAVGKAAQKMRTLSKNKND</sequence>
<dbReference type="RefSeq" id="XP_002492630.1">
    <property type="nucleotide sequence ID" value="XM_002492585.1"/>
</dbReference>
<dbReference type="KEGG" id="ppa:PAS_chr3_0402"/>
<evidence type="ECO:0000256" key="6">
    <source>
        <dbReference type="RuleBase" id="RU003322"/>
    </source>
</evidence>
<dbReference type="PROSITE" id="PS00297">
    <property type="entry name" value="HSP70_1"/>
    <property type="match status" value="1"/>
</dbReference>
<dbReference type="GO" id="GO:0051082">
    <property type="term" value="F:unfolded protein binding"/>
    <property type="evidence" value="ECO:0007669"/>
    <property type="project" value="EnsemblFungi"/>
</dbReference>